<dbReference type="GO" id="GO:0009294">
    <property type="term" value="P:DNA-mediated transformation"/>
    <property type="evidence" value="ECO:0007669"/>
    <property type="project" value="InterPro"/>
</dbReference>
<dbReference type="Pfam" id="PF17782">
    <property type="entry name" value="WHD_DprA"/>
    <property type="match status" value="1"/>
</dbReference>
<dbReference type="NCBIfam" id="TIGR00732">
    <property type="entry name" value="dprA"/>
    <property type="match status" value="1"/>
</dbReference>
<keyword evidence="5" id="KW-1185">Reference proteome</keyword>
<evidence type="ECO:0000313" key="5">
    <source>
        <dbReference type="Proteomes" id="UP000190027"/>
    </source>
</evidence>
<organism evidence="4 5">
    <name type="scientific">Paucidesulfovibrio gracilis DSM 16080</name>
    <dbReference type="NCBI Taxonomy" id="1121449"/>
    <lineage>
        <taxon>Bacteria</taxon>
        <taxon>Pseudomonadati</taxon>
        <taxon>Thermodesulfobacteriota</taxon>
        <taxon>Desulfovibrionia</taxon>
        <taxon>Desulfovibrionales</taxon>
        <taxon>Desulfovibrionaceae</taxon>
        <taxon>Paucidesulfovibrio</taxon>
    </lineage>
</organism>
<dbReference type="Gene3D" id="3.40.50.450">
    <property type="match status" value="1"/>
</dbReference>
<dbReference type="Pfam" id="PF02481">
    <property type="entry name" value="DNA_processg_A"/>
    <property type="match status" value="1"/>
</dbReference>
<accession>A0A1T4XXA2</accession>
<dbReference type="PANTHER" id="PTHR43022:SF1">
    <property type="entry name" value="PROTEIN SMF"/>
    <property type="match status" value="1"/>
</dbReference>
<dbReference type="InterPro" id="IPR036388">
    <property type="entry name" value="WH-like_DNA-bd_sf"/>
</dbReference>
<dbReference type="PANTHER" id="PTHR43022">
    <property type="entry name" value="PROTEIN SMF"/>
    <property type="match status" value="1"/>
</dbReference>
<dbReference type="AlphaFoldDB" id="A0A1T4XXA2"/>
<dbReference type="InterPro" id="IPR057666">
    <property type="entry name" value="DrpA_SLOG"/>
</dbReference>
<gene>
    <name evidence="4" type="ORF">SAMN02745704_02553</name>
</gene>
<dbReference type="SUPFAM" id="SSF102405">
    <property type="entry name" value="MCP/YpsA-like"/>
    <property type="match status" value="1"/>
</dbReference>
<dbReference type="EMBL" id="FUYC01000019">
    <property type="protein sequence ID" value="SKA94134.1"/>
    <property type="molecule type" value="Genomic_DNA"/>
</dbReference>
<evidence type="ECO:0000313" key="4">
    <source>
        <dbReference type="EMBL" id="SKA94134.1"/>
    </source>
</evidence>
<comment type="similarity">
    <text evidence="1">Belongs to the DprA/Smf family.</text>
</comment>
<dbReference type="STRING" id="1121449.SAMN02745704_02553"/>
<reference evidence="4 5" key="1">
    <citation type="submission" date="2017-02" db="EMBL/GenBank/DDBJ databases">
        <authorList>
            <person name="Peterson S.W."/>
        </authorList>
    </citation>
    <scope>NUCLEOTIDE SEQUENCE [LARGE SCALE GENOMIC DNA]</scope>
    <source>
        <strain evidence="4 5">DSM 16080</strain>
    </source>
</reference>
<dbReference type="Proteomes" id="UP000190027">
    <property type="component" value="Unassembled WGS sequence"/>
</dbReference>
<protein>
    <submittedName>
        <fullName evidence="4">DNA processing protein</fullName>
    </submittedName>
</protein>
<dbReference type="RefSeq" id="WP_078718088.1">
    <property type="nucleotide sequence ID" value="NZ_FUYC01000019.1"/>
</dbReference>
<proteinExistence type="inferred from homology"/>
<name>A0A1T4XXA2_9BACT</name>
<evidence type="ECO:0000259" key="3">
    <source>
        <dbReference type="Pfam" id="PF17782"/>
    </source>
</evidence>
<evidence type="ECO:0000256" key="1">
    <source>
        <dbReference type="ARBA" id="ARBA00006525"/>
    </source>
</evidence>
<feature type="domain" description="Smf/DprA SLOG" evidence="2">
    <location>
        <begin position="83"/>
        <end position="289"/>
    </location>
</feature>
<dbReference type="OrthoDB" id="9785707at2"/>
<feature type="domain" description="DprA winged helix" evidence="3">
    <location>
        <begin position="355"/>
        <end position="411"/>
    </location>
</feature>
<sequence>MDWNKEFFACLALRHTPGLGPRTWKTVLNAYDSAYVALRDVAHWRERRLARRDQVEAVRREAWREEAEAEYRAARSRGMCALSWHDPLFPQRLREIPDPPALLYVSGDASLLAGPCIGVVGARKCTRHGLDAAARISAELSRMGLSIVSGLALGVDREAHLGGLAGVGSSVAVLGCGLDVHYPKGNDDLRAALEQRGCVVSEFAPGIRPDANNFPYRNRIISGLSMAVVVAEAAKRSGSLITARLAAEQGREVFALPGPAGQAAFTGCHSLIRDGAMLADSAEDVLRELRFQFQDELAGVPSGAPASKTMPGGTEGGSADVTASPCVPLCAEHTAGTREPARPGAVDVAPAGVIPPDPSTEPDAHALWQALGEGRCHIDELTRLLGWESARVSQALLLMELSGHVRQWPGMRYSRVAR</sequence>
<dbReference type="InterPro" id="IPR041614">
    <property type="entry name" value="DprA_WH"/>
</dbReference>
<evidence type="ECO:0000259" key="2">
    <source>
        <dbReference type="Pfam" id="PF02481"/>
    </source>
</evidence>
<dbReference type="InterPro" id="IPR003488">
    <property type="entry name" value="DprA"/>
</dbReference>
<dbReference type="Gene3D" id="1.10.10.10">
    <property type="entry name" value="Winged helix-like DNA-binding domain superfamily/Winged helix DNA-binding domain"/>
    <property type="match status" value="1"/>
</dbReference>